<dbReference type="STRING" id="575540.Isop_3704"/>
<dbReference type="GO" id="GO:0032259">
    <property type="term" value="P:methylation"/>
    <property type="evidence" value="ECO:0007669"/>
    <property type="project" value="UniProtKB-KW"/>
</dbReference>
<proteinExistence type="predicted"/>
<dbReference type="InterPro" id="IPR029063">
    <property type="entry name" value="SAM-dependent_MTases_sf"/>
</dbReference>
<sequence length="264" mass="30318">MIETWSVNDPEHTMSDELLAPLRDRVRGHFWWRARSETVRRILELRQVPRDAAILDVGCGWGTTLEALERDGRRVVGMDVSRKSLEALERENPQRRLIEADLTQPWPKHHERFQVLLCLDVIEHLDDDRAAVSRLAELVEPGGLVVVSVPALPELFSEYDEIQGHRRRYRPESLTAAFEGSGLILERVAWWGEAIHALVKLQRAGKPHARTDGLPFHERYARYLKQPPWPIPPMLGALLRREIPRVLAGRTRIGTSLFALARKP</sequence>
<dbReference type="AlphaFoldDB" id="E8QZD1"/>
<dbReference type="OrthoDB" id="9790457at2"/>
<dbReference type="Pfam" id="PF13489">
    <property type="entry name" value="Methyltransf_23"/>
    <property type="match status" value="1"/>
</dbReference>
<protein>
    <submittedName>
        <fullName evidence="1">Methyltransferase type 12</fullName>
    </submittedName>
</protein>
<gene>
    <name evidence="1" type="ordered locus">Isop_3704</name>
</gene>
<dbReference type="CDD" id="cd02440">
    <property type="entry name" value="AdoMet_MTases"/>
    <property type="match status" value="1"/>
</dbReference>
<dbReference type="Proteomes" id="UP000008631">
    <property type="component" value="Chromosome"/>
</dbReference>
<dbReference type="EMBL" id="CP002353">
    <property type="protein sequence ID" value="ADV64260.1"/>
    <property type="molecule type" value="Genomic_DNA"/>
</dbReference>
<dbReference type="InParanoid" id="E8QZD1"/>
<dbReference type="eggNOG" id="COG2227">
    <property type="taxonomic scope" value="Bacteria"/>
</dbReference>
<keyword evidence="2" id="KW-1185">Reference proteome</keyword>
<reference evidence="1 2" key="2">
    <citation type="journal article" date="2011" name="Stand. Genomic Sci.">
        <title>Complete genome sequence of Isosphaera pallida type strain (IS1B).</title>
        <authorList>
            <consortium name="US DOE Joint Genome Institute (JGI-PGF)"/>
            <person name="Goker M."/>
            <person name="Cleland D."/>
            <person name="Saunders E."/>
            <person name="Lapidus A."/>
            <person name="Nolan M."/>
            <person name="Lucas S."/>
            <person name="Hammon N."/>
            <person name="Deshpande S."/>
            <person name="Cheng J.F."/>
            <person name="Tapia R."/>
            <person name="Han C."/>
            <person name="Goodwin L."/>
            <person name="Pitluck S."/>
            <person name="Liolios K."/>
            <person name="Pagani I."/>
            <person name="Ivanova N."/>
            <person name="Mavromatis K."/>
            <person name="Pati A."/>
            <person name="Chen A."/>
            <person name="Palaniappan K."/>
            <person name="Land M."/>
            <person name="Hauser L."/>
            <person name="Chang Y.J."/>
            <person name="Jeffries C.D."/>
            <person name="Detter J.C."/>
            <person name="Beck B."/>
            <person name="Woyke T."/>
            <person name="Bristow J."/>
            <person name="Eisen J.A."/>
            <person name="Markowitz V."/>
            <person name="Hugenholtz P."/>
            <person name="Kyrpides N.C."/>
            <person name="Klenk H.P."/>
        </authorList>
    </citation>
    <scope>NUCLEOTIDE SEQUENCE [LARGE SCALE GENOMIC DNA]</scope>
    <source>
        <strain evidence="2">ATCC 43644 / DSM 9630 / IS1B</strain>
    </source>
</reference>
<dbReference type="Gene3D" id="3.40.50.150">
    <property type="entry name" value="Vaccinia Virus protein VP39"/>
    <property type="match status" value="1"/>
</dbReference>
<reference key="1">
    <citation type="submission" date="2010-11" db="EMBL/GenBank/DDBJ databases">
        <title>The complete sequence of chromosome of Isophaera pallida ATCC 43644.</title>
        <authorList>
            <consortium name="US DOE Joint Genome Institute (JGI-PGF)"/>
            <person name="Lucas S."/>
            <person name="Copeland A."/>
            <person name="Lapidus A."/>
            <person name="Bruce D."/>
            <person name="Goodwin L."/>
            <person name="Pitluck S."/>
            <person name="Kyrpides N."/>
            <person name="Mavromatis K."/>
            <person name="Pagani I."/>
            <person name="Ivanova N."/>
            <person name="Saunders E."/>
            <person name="Brettin T."/>
            <person name="Detter J.C."/>
            <person name="Han C."/>
            <person name="Tapia R."/>
            <person name="Land M."/>
            <person name="Hauser L."/>
            <person name="Markowitz V."/>
            <person name="Cheng J.-F."/>
            <person name="Hugenholtz P."/>
            <person name="Woyke T."/>
            <person name="Wu D."/>
            <person name="Eisen J.A."/>
        </authorList>
    </citation>
    <scope>NUCLEOTIDE SEQUENCE</scope>
    <source>
        <strain>ATCC 43644</strain>
    </source>
</reference>
<keyword evidence="1" id="KW-0808">Transferase</keyword>
<dbReference type="PANTHER" id="PTHR43861:SF1">
    <property type="entry name" value="TRANS-ACONITATE 2-METHYLTRANSFERASE"/>
    <property type="match status" value="1"/>
</dbReference>
<dbReference type="HOGENOM" id="CLU_082726_0_1_0"/>
<keyword evidence="1" id="KW-0489">Methyltransferase</keyword>
<organism evidence="1 2">
    <name type="scientific">Isosphaera pallida (strain ATCC 43644 / DSM 9630 / IS1B)</name>
    <dbReference type="NCBI Taxonomy" id="575540"/>
    <lineage>
        <taxon>Bacteria</taxon>
        <taxon>Pseudomonadati</taxon>
        <taxon>Planctomycetota</taxon>
        <taxon>Planctomycetia</taxon>
        <taxon>Isosphaerales</taxon>
        <taxon>Isosphaeraceae</taxon>
        <taxon>Isosphaera</taxon>
    </lineage>
</organism>
<evidence type="ECO:0000313" key="1">
    <source>
        <dbReference type="EMBL" id="ADV64260.1"/>
    </source>
</evidence>
<dbReference type="GO" id="GO:0008168">
    <property type="term" value="F:methyltransferase activity"/>
    <property type="evidence" value="ECO:0007669"/>
    <property type="project" value="UniProtKB-KW"/>
</dbReference>
<dbReference type="SUPFAM" id="SSF53335">
    <property type="entry name" value="S-adenosyl-L-methionine-dependent methyltransferases"/>
    <property type="match status" value="1"/>
</dbReference>
<accession>E8QZD1</accession>
<dbReference type="RefSeq" id="WP_013566548.1">
    <property type="nucleotide sequence ID" value="NC_014962.1"/>
</dbReference>
<name>E8QZD1_ISOPI</name>
<dbReference type="PANTHER" id="PTHR43861">
    <property type="entry name" value="TRANS-ACONITATE 2-METHYLTRANSFERASE-RELATED"/>
    <property type="match status" value="1"/>
</dbReference>
<dbReference type="KEGG" id="ipa:Isop_3704"/>
<evidence type="ECO:0000313" key="2">
    <source>
        <dbReference type="Proteomes" id="UP000008631"/>
    </source>
</evidence>